<keyword evidence="5" id="KW-0067">ATP-binding</keyword>
<organism evidence="8">
    <name type="scientific">marine sediment metagenome</name>
    <dbReference type="NCBI Taxonomy" id="412755"/>
    <lineage>
        <taxon>unclassified sequences</taxon>
        <taxon>metagenomes</taxon>
        <taxon>ecological metagenomes</taxon>
    </lineage>
</organism>
<keyword evidence="2" id="KW-0808">Transferase</keyword>
<dbReference type="PANTHER" id="PTHR43065:SF46">
    <property type="entry name" value="C4-DICARBOXYLATE TRANSPORT SENSOR PROTEIN DCTB"/>
    <property type="match status" value="1"/>
</dbReference>
<dbReference type="AlphaFoldDB" id="X1LE80"/>
<sequence>QLIVTDRLASIGELSSGIAHELNNPLTGVIGFSDLLLDRDLPDDIKEDVEIISREAKRTAGVVRNLLTFARKHETERNRVNINSIIEKVLELRAYEQKVSNIEVNTRFAFDLPEIMADGFRLQQVFLNIIINAEHFMTEAHGRGTLTITTEQLGDIIRASFADDGSGIAKENLEHLFDPFFTTKEVGKGTGLGLSISYGIITEHGSNIHLKSFTGEDPLTKGNNCRFIFSY</sequence>
<evidence type="ECO:0000256" key="1">
    <source>
        <dbReference type="ARBA" id="ARBA00022553"/>
    </source>
</evidence>
<gene>
    <name evidence="8" type="ORF">S06H3_21229</name>
</gene>
<keyword evidence="4" id="KW-0418">Kinase</keyword>
<dbReference type="InterPro" id="IPR004358">
    <property type="entry name" value="Sig_transdc_His_kin-like_C"/>
</dbReference>
<feature type="domain" description="Histidine kinase" evidence="7">
    <location>
        <begin position="17"/>
        <end position="231"/>
    </location>
</feature>
<feature type="non-terminal residue" evidence="8">
    <location>
        <position position="1"/>
    </location>
</feature>
<dbReference type="EMBL" id="BARV01011120">
    <property type="protein sequence ID" value="GAI04151.1"/>
    <property type="molecule type" value="Genomic_DNA"/>
</dbReference>
<dbReference type="Pfam" id="PF02518">
    <property type="entry name" value="HATPase_c"/>
    <property type="match status" value="1"/>
</dbReference>
<evidence type="ECO:0000259" key="7">
    <source>
        <dbReference type="PROSITE" id="PS50109"/>
    </source>
</evidence>
<dbReference type="GO" id="GO:0000155">
    <property type="term" value="F:phosphorelay sensor kinase activity"/>
    <property type="evidence" value="ECO:0007669"/>
    <property type="project" value="InterPro"/>
</dbReference>
<protein>
    <recommendedName>
        <fullName evidence="7">Histidine kinase domain-containing protein</fullName>
    </recommendedName>
</protein>
<dbReference type="SUPFAM" id="SSF47384">
    <property type="entry name" value="Homodimeric domain of signal transducing histidine kinase"/>
    <property type="match status" value="1"/>
</dbReference>
<proteinExistence type="predicted"/>
<keyword evidence="3" id="KW-0547">Nucleotide-binding</keyword>
<dbReference type="InterPro" id="IPR036097">
    <property type="entry name" value="HisK_dim/P_sf"/>
</dbReference>
<dbReference type="PROSITE" id="PS50109">
    <property type="entry name" value="HIS_KIN"/>
    <property type="match status" value="1"/>
</dbReference>
<reference evidence="8" key="1">
    <citation type="journal article" date="2014" name="Front. Microbiol.">
        <title>High frequency of phylogenetically diverse reductive dehalogenase-homologous genes in deep subseafloor sedimentary metagenomes.</title>
        <authorList>
            <person name="Kawai M."/>
            <person name="Futagami T."/>
            <person name="Toyoda A."/>
            <person name="Takaki Y."/>
            <person name="Nishi S."/>
            <person name="Hori S."/>
            <person name="Arai W."/>
            <person name="Tsubouchi T."/>
            <person name="Morono Y."/>
            <person name="Uchiyama I."/>
            <person name="Ito T."/>
            <person name="Fujiyama A."/>
            <person name="Inagaki F."/>
            <person name="Takami H."/>
        </authorList>
    </citation>
    <scope>NUCLEOTIDE SEQUENCE</scope>
    <source>
        <strain evidence="8">Expedition CK06-06</strain>
    </source>
</reference>
<dbReference type="SUPFAM" id="SSF55874">
    <property type="entry name" value="ATPase domain of HSP90 chaperone/DNA topoisomerase II/histidine kinase"/>
    <property type="match status" value="1"/>
</dbReference>
<dbReference type="CDD" id="cd00082">
    <property type="entry name" value="HisKA"/>
    <property type="match status" value="1"/>
</dbReference>
<keyword evidence="6" id="KW-0902">Two-component regulatory system</keyword>
<dbReference type="SMART" id="SM00388">
    <property type="entry name" value="HisKA"/>
    <property type="match status" value="1"/>
</dbReference>
<comment type="caution">
    <text evidence="8">The sequence shown here is derived from an EMBL/GenBank/DDBJ whole genome shotgun (WGS) entry which is preliminary data.</text>
</comment>
<dbReference type="PANTHER" id="PTHR43065">
    <property type="entry name" value="SENSOR HISTIDINE KINASE"/>
    <property type="match status" value="1"/>
</dbReference>
<dbReference type="PRINTS" id="PR00344">
    <property type="entry name" value="BCTRLSENSOR"/>
</dbReference>
<dbReference type="Gene3D" id="1.10.287.130">
    <property type="match status" value="1"/>
</dbReference>
<dbReference type="SMART" id="SM00387">
    <property type="entry name" value="HATPase_c"/>
    <property type="match status" value="1"/>
</dbReference>
<keyword evidence="1" id="KW-0597">Phosphoprotein</keyword>
<dbReference type="InterPro" id="IPR005467">
    <property type="entry name" value="His_kinase_dom"/>
</dbReference>
<evidence type="ECO:0000256" key="2">
    <source>
        <dbReference type="ARBA" id="ARBA00022679"/>
    </source>
</evidence>
<dbReference type="Gene3D" id="3.30.565.10">
    <property type="entry name" value="Histidine kinase-like ATPase, C-terminal domain"/>
    <property type="match status" value="1"/>
</dbReference>
<dbReference type="Pfam" id="PF00512">
    <property type="entry name" value="HisKA"/>
    <property type="match status" value="1"/>
</dbReference>
<dbReference type="InterPro" id="IPR003661">
    <property type="entry name" value="HisK_dim/P_dom"/>
</dbReference>
<evidence type="ECO:0000256" key="3">
    <source>
        <dbReference type="ARBA" id="ARBA00022741"/>
    </source>
</evidence>
<evidence type="ECO:0000313" key="8">
    <source>
        <dbReference type="EMBL" id="GAI04151.1"/>
    </source>
</evidence>
<evidence type="ECO:0000256" key="4">
    <source>
        <dbReference type="ARBA" id="ARBA00022777"/>
    </source>
</evidence>
<dbReference type="InterPro" id="IPR003594">
    <property type="entry name" value="HATPase_dom"/>
</dbReference>
<name>X1LE80_9ZZZZ</name>
<evidence type="ECO:0000256" key="6">
    <source>
        <dbReference type="ARBA" id="ARBA00023012"/>
    </source>
</evidence>
<dbReference type="GO" id="GO:0005524">
    <property type="term" value="F:ATP binding"/>
    <property type="evidence" value="ECO:0007669"/>
    <property type="project" value="UniProtKB-KW"/>
</dbReference>
<evidence type="ECO:0000256" key="5">
    <source>
        <dbReference type="ARBA" id="ARBA00022840"/>
    </source>
</evidence>
<dbReference type="InterPro" id="IPR036890">
    <property type="entry name" value="HATPase_C_sf"/>
</dbReference>
<accession>X1LE80</accession>